<protein>
    <recommendedName>
        <fullName evidence="8">Ig-like domain-containing protein</fullName>
    </recommendedName>
</protein>
<gene>
    <name evidence="9" type="ORF">SPARVUS_LOCUS710280</name>
</gene>
<keyword evidence="5" id="KW-1133">Transmembrane helix</keyword>
<comment type="caution">
    <text evidence="9">The sequence shown here is derived from an EMBL/GenBank/DDBJ whole genome shotgun (WGS) entry which is preliminary data.</text>
</comment>
<keyword evidence="3" id="KW-0430">Lectin</keyword>
<dbReference type="InterPro" id="IPR003599">
    <property type="entry name" value="Ig_sub"/>
</dbReference>
<accession>A0ABN9AHZ5</accession>
<reference evidence="9" key="1">
    <citation type="submission" date="2023-05" db="EMBL/GenBank/DDBJ databases">
        <authorList>
            <person name="Stuckert A."/>
        </authorList>
    </citation>
    <scope>NUCLEOTIDE SEQUENCE</scope>
</reference>
<feature type="domain" description="Ig-like" evidence="8">
    <location>
        <begin position="1"/>
        <end position="60"/>
    </location>
</feature>
<dbReference type="Proteomes" id="UP001162483">
    <property type="component" value="Unassembled WGS sequence"/>
</dbReference>
<evidence type="ECO:0000256" key="7">
    <source>
        <dbReference type="ARBA" id="ARBA00038361"/>
    </source>
</evidence>
<evidence type="ECO:0000313" key="9">
    <source>
        <dbReference type="EMBL" id="CAI9534795.1"/>
    </source>
</evidence>
<keyword evidence="10" id="KW-1185">Reference proteome</keyword>
<dbReference type="EMBL" id="CATNWA010000228">
    <property type="protein sequence ID" value="CAI9534795.1"/>
    <property type="molecule type" value="Genomic_DNA"/>
</dbReference>
<dbReference type="Pfam" id="PF13895">
    <property type="entry name" value="Ig_2"/>
    <property type="match status" value="1"/>
</dbReference>
<dbReference type="SMART" id="SM00409">
    <property type="entry name" value="IG"/>
    <property type="match status" value="1"/>
</dbReference>
<dbReference type="PANTHER" id="PTHR12035:SF125">
    <property type="entry name" value="SIALIC ACID-BINDING IG-LIKE LECTIN 5"/>
    <property type="match status" value="1"/>
</dbReference>
<comment type="similarity">
    <text evidence="7">Belongs to the immunoglobulin superfamily. SIGLEC (sialic acid binding Ig-like lectin) family.</text>
</comment>
<dbReference type="InterPro" id="IPR013783">
    <property type="entry name" value="Ig-like_fold"/>
</dbReference>
<feature type="non-terminal residue" evidence="9">
    <location>
        <position position="1"/>
    </location>
</feature>
<evidence type="ECO:0000256" key="2">
    <source>
        <dbReference type="ARBA" id="ARBA00022692"/>
    </source>
</evidence>
<dbReference type="SUPFAM" id="SSF48726">
    <property type="entry name" value="Immunoglobulin"/>
    <property type="match status" value="2"/>
</dbReference>
<dbReference type="InterPro" id="IPR051036">
    <property type="entry name" value="SIGLEC"/>
</dbReference>
<dbReference type="InterPro" id="IPR003598">
    <property type="entry name" value="Ig_sub2"/>
</dbReference>
<comment type="subcellular location">
    <subcellularLocation>
        <location evidence="1">Membrane</location>
        <topology evidence="1">Single-pass type I membrane protein</topology>
    </subcellularLocation>
</comment>
<evidence type="ECO:0000256" key="5">
    <source>
        <dbReference type="ARBA" id="ARBA00022989"/>
    </source>
</evidence>
<dbReference type="SMART" id="SM00408">
    <property type="entry name" value="IGc2"/>
    <property type="match status" value="1"/>
</dbReference>
<evidence type="ECO:0000256" key="4">
    <source>
        <dbReference type="ARBA" id="ARBA00022889"/>
    </source>
</evidence>
<dbReference type="Gene3D" id="2.60.40.10">
    <property type="entry name" value="Immunoglobulins"/>
    <property type="match status" value="2"/>
</dbReference>
<evidence type="ECO:0000259" key="8">
    <source>
        <dbReference type="PROSITE" id="PS50835"/>
    </source>
</evidence>
<feature type="domain" description="Ig-like" evidence="8">
    <location>
        <begin position="67"/>
        <end position="163"/>
    </location>
</feature>
<sequence>LTCNAPRGCPNALITWQNQTGIWTNSTNLTFVPTRSHDQTSLTCQMTFSSSKHYTQNKITISVQYPPSICITILEIQNHTITNCTIQQELTVQEGSSLALKCSVDSNPGAQVTWMKGEKNVLSKGNGSELVLYLSNISSSGADNYHCLAHNNLSAINQNINIIVQSDNTKYLLIADAVGIACCCSWNCWCSWNCCRLVGCCNTEASVE</sequence>
<evidence type="ECO:0000313" key="10">
    <source>
        <dbReference type="Proteomes" id="UP001162483"/>
    </source>
</evidence>
<proteinExistence type="inferred from homology"/>
<evidence type="ECO:0000256" key="3">
    <source>
        <dbReference type="ARBA" id="ARBA00022734"/>
    </source>
</evidence>
<name>A0ABN9AHZ5_9NEOB</name>
<keyword evidence="4" id="KW-0130">Cell adhesion</keyword>
<dbReference type="PROSITE" id="PS50835">
    <property type="entry name" value="IG_LIKE"/>
    <property type="match status" value="2"/>
</dbReference>
<evidence type="ECO:0000256" key="1">
    <source>
        <dbReference type="ARBA" id="ARBA00004479"/>
    </source>
</evidence>
<organism evidence="9 10">
    <name type="scientific">Staurois parvus</name>
    <dbReference type="NCBI Taxonomy" id="386267"/>
    <lineage>
        <taxon>Eukaryota</taxon>
        <taxon>Metazoa</taxon>
        <taxon>Chordata</taxon>
        <taxon>Craniata</taxon>
        <taxon>Vertebrata</taxon>
        <taxon>Euteleostomi</taxon>
        <taxon>Amphibia</taxon>
        <taxon>Batrachia</taxon>
        <taxon>Anura</taxon>
        <taxon>Neobatrachia</taxon>
        <taxon>Ranoidea</taxon>
        <taxon>Ranidae</taxon>
        <taxon>Staurois</taxon>
    </lineage>
</organism>
<keyword evidence="2" id="KW-0812">Transmembrane</keyword>
<evidence type="ECO:0000256" key="6">
    <source>
        <dbReference type="ARBA" id="ARBA00023136"/>
    </source>
</evidence>
<dbReference type="PANTHER" id="PTHR12035">
    <property type="entry name" value="SIALIC ACID BINDING IMMUNOGLOBULIN-LIKE LECTIN"/>
    <property type="match status" value="1"/>
</dbReference>
<dbReference type="InterPro" id="IPR007110">
    <property type="entry name" value="Ig-like_dom"/>
</dbReference>
<keyword evidence="6" id="KW-0472">Membrane</keyword>
<dbReference type="InterPro" id="IPR036179">
    <property type="entry name" value="Ig-like_dom_sf"/>
</dbReference>